<protein>
    <submittedName>
        <fullName evidence="1">Uncharacterized protein</fullName>
    </submittedName>
</protein>
<evidence type="ECO:0000313" key="1">
    <source>
        <dbReference type="EMBL" id="GIX99955.1"/>
    </source>
</evidence>
<comment type="caution">
    <text evidence="1">The sequence shown here is derived from an EMBL/GenBank/DDBJ whole genome shotgun (WGS) entry which is preliminary data.</text>
</comment>
<sequence>MYERQKLGSFNERKAKTCASNERKIKASALSNTLTTNKYLDTYANDDICGPEVRHGLRRYISCVQILIGNQCSMGSRRKGNTSAPDEQKAKTLLMKDRQRLNVANTQKAMTSLANG</sequence>
<dbReference type="Proteomes" id="UP001054837">
    <property type="component" value="Unassembled WGS sequence"/>
</dbReference>
<accession>A0AAV4PSP3</accession>
<keyword evidence="2" id="KW-1185">Reference proteome</keyword>
<gene>
    <name evidence="1" type="ORF">CDAR_447231</name>
</gene>
<proteinExistence type="predicted"/>
<name>A0AAV4PSP3_9ARAC</name>
<dbReference type="AlphaFoldDB" id="A0AAV4PSP3"/>
<reference evidence="1 2" key="1">
    <citation type="submission" date="2021-06" db="EMBL/GenBank/DDBJ databases">
        <title>Caerostris darwini draft genome.</title>
        <authorList>
            <person name="Kono N."/>
            <person name="Arakawa K."/>
        </authorList>
    </citation>
    <scope>NUCLEOTIDE SEQUENCE [LARGE SCALE GENOMIC DNA]</scope>
</reference>
<dbReference type="EMBL" id="BPLQ01003364">
    <property type="protein sequence ID" value="GIX99955.1"/>
    <property type="molecule type" value="Genomic_DNA"/>
</dbReference>
<evidence type="ECO:0000313" key="2">
    <source>
        <dbReference type="Proteomes" id="UP001054837"/>
    </source>
</evidence>
<organism evidence="1 2">
    <name type="scientific">Caerostris darwini</name>
    <dbReference type="NCBI Taxonomy" id="1538125"/>
    <lineage>
        <taxon>Eukaryota</taxon>
        <taxon>Metazoa</taxon>
        <taxon>Ecdysozoa</taxon>
        <taxon>Arthropoda</taxon>
        <taxon>Chelicerata</taxon>
        <taxon>Arachnida</taxon>
        <taxon>Araneae</taxon>
        <taxon>Araneomorphae</taxon>
        <taxon>Entelegynae</taxon>
        <taxon>Araneoidea</taxon>
        <taxon>Araneidae</taxon>
        <taxon>Caerostris</taxon>
    </lineage>
</organism>